<protein>
    <submittedName>
        <fullName evidence="4">TetR family transcriptional regulator</fullName>
    </submittedName>
</protein>
<dbReference type="GO" id="GO:0003677">
    <property type="term" value="F:DNA binding"/>
    <property type="evidence" value="ECO:0007669"/>
    <property type="project" value="UniProtKB-UniRule"/>
</dbReference>
<dbReference type="GeneID" id="98915945"/>
<dbReference type="InterPro" id="IPR009057">
    <property type="entry name" value="Homeodomain-like_sf"/>
</dbReference>
<evidence type="ECO:0000256" key="1">
    <source>
        <dbReference type="ARBA" id="ARBA00023125"/>
    </source>
</evidence>
<keyword evidence="1 2" id="KW-0238">DNA-binding</keyword>
<name>A0A4R3YVC3_9FIRM</name>
<reference evidence="4 5" key="1">
    <citation type="submission" date="2019-03" db="EMBL/GenBank/DDBJ databases">
        <title>Genomic Encyclopedia of Type Strains, Phase IV (KMG-IV): sequencing the most valuable type-strain genomes for metagenomic binning, comparative biology and taxonomic classification.</title>
        <authorList>
            <person name="Goeker M."/>
        </authorList>
    </citation>
    <scope>NUCLEOTIDE SEQUENCE [LARGE SCALE GENOMIC DNA]</scope>
    <source>
        <strain evidence="4 5">DSM 29487</strain>
    </source>
</reference>
<evidence type="ECO:0000313" key="5">
    <source>
        <dbReference type="Proteomes" id="UP000295515"/>
    </source>
</evidence>
<dbReference type="InterPro" id="IPR001647">
    <property type="entry name" value="HTH_TetR"/>
</dbReference>
<dbReference type="RefSeq" id="WP_066448083.1">
    <property type="nucleotide sequence ID" value="NZ_CAUWFI010000015.1"/>
</dbReference>
<dbReference type="PANTHER" id="PTHR43479:SF11">
    <property type="entry name" value="ACREF_ENVCD OPERON REPRESSOR-RELATED"/>
    <property type="match status" value="1"/>
</dbReference>
<dbReference type="SUPFAM" id="SSF48498">
    <property type="entry name" value="Tetracyclin repressor-like, C-terminal domain"/>
    <property type="match status" value="1"/>
</dbReference>
<dbReference type="PANTHER" id="PTHR43479">
    <property type="entry name" value="ACREF/ENVCD OPERON REPRESSOR-RELATED"/>
    <property type="match status" value="1"/>
</dbReference>
<comment type="caution">
    <text evidence="4">The sequence shown here is derived from an EMBL/GenBank/DDBJ whole genome shotgun (WGS) entry which is preliminary data.</text>
</comment>
<dbReference type="PRINTS" id="PR00455">
    <property type="entry name" value="HTHTETR"/>
</dbReference>
<dbReference type="Gene3D" id="1.10.357.10">
    <property type="entry name" value="Tetracycline Repressor, domain 2"/>
    <property type="match status" value="1"/>
</dbReference>
<evidence type="ECO:0000256" key="2">
    <source>
        <dbReference type="PROSITE-ProRule" id="PRU00335"/>
    </source>
</evidence>
<dbReference type="InterPro" id="IPR036271">
    <property type="entry name" value="Tet_transcr_reg_TetR-rel_C_sf"/>
</dbReference>
<evidence type="ECO:0000259" key="3">
    <source>
        <dbReference type="PROSITE" id="PS50977"/>
    </source>
</evidence>
<feature type="domain" description="HTH tetR-type" evidence="3">
    <location>
        <begin position="10"/>
        <end position="70"/>
    </location>
</feature>
<sequence length="206" mass="25171">MENKFLELPKEKQLRIINAGMEYFGQYGYKNAKTDDIATKAGISKGLLFYYFKNKKSFYLYLYHFCEKVLNDYIEDEYLNQLTDFFDIIDYGARKKLEMLTEYPYINHFIMEAFYSQKEAVSEEVQQLIQKTMNQAFDQYFHNVDKSRFKDGIEFKEIYQMLVWMSEGYLLDKMRTNEAIDIKLMMEDFKKWEIMFKKICYREEYQ</sequence>
<feature type="DNA-binding region" description="H-T-H motif" evidence="2">
    <location>
        <begin position="33"/>
        <end position="52"/>
    </location>
</feature>
<dbReference type="Pfam" id="PF00440">
    <property type="entry name" value="TetR_N"/>
    <property type="match status" value="1"/>
</dbReference>
<keyword evidence="5" id="KW-1185">Reference proteome</keyword>
<dbReference type="Proteomes" id="UP000295515">
    <property type="component" value="Unassembled WGS sequence"/>
</dbReference>
<dbReference type="PROSITE" id="PS50977">
    <property type="entry name" value="HTH_TETR_2"/>
    <property type="match status" value="1"/>
</dbReference>
<gene>
    <name evidence="4" type="ORF">EDD60_11626</name>
</gene>
<proteinExistence type="predicted"/>
<accession>A0A4R3YVC3</accession>
<evidence type="ECO:0000313" key="4">
    <source>
        <dbReference type="EMBL" id="TCV96530.1"/>
    </source>
</evidence>
<organism evidence="4 5">
    <name type="scientific">Longibaculum muris</name>
    <dbReference type="NCBI Taxonomy" id="1796628"/>
    <lineage>
        <taxon>Bacteria</taxon>
        <taxon>Bacillati</taxon>
        <taxon>Bacillota</taxon>
        <taxon>Erysipelotrichia</taxon>
        <taxon>Erysipelotrichales</taxon>
        <taxon>Coprobacillaceae</taxon>
        <taxon>Longibaculum</taxon>
    </lineage>
</organism>
<dbReference type="SUPFAM" id="SSF46689">
    <property type="entry name" value="Homeodomain-like"/>
    <property type="match status" value="1"/>
</dbReference>
<dbReference type="Gene3D" id="1.10.10.60">
    <property type="entry name" value="Homeodomain-like"/>
    <property type="match status" value="1"/>
</dbReference>
<dbReference type="AlphaFoldDB" id="A0A4R3YVC3"/>
<dbReference type="InterPro" id="IPR050624">
    <property type="entry name" value="HTH-type_Tx_Regulator"/>
</dbReference>
<dbReference type="EMBL" id="SMCQ01000016">
    <property type="protein sequence ID" value="TCV96530.1"/>
    <property type="molecule type" value="Genomic_DNA"/>
</dbReference>